<dbReference type="GO" id="GO:0046872">
    <property type="term" value="F:metal ion binding"/>
    <property type="evidence" value="ECO:0007669"/>
    <property type="project" value="UniProtKB-UniRule"/>
</dbReference>
<keyword evidence="8 9" id="KW-0464">Manganese</keyword>
<dbReference type="GO" id="GO:0043571">
    <property type="term" value="P:maintenance of CRISPR repeat elements"/>
    <property type="evidence" value="ECO:0007669"/>
    <property type="project" value="UniProtKB-UniRule"/>
</dbReference>
<feature type="binding site" evidence="9">
    <location>
        <position position="162"/>
    </location>
    <ligand>
        <name>Mn(2+)</name>
        <dbReference type="ChEBI" id="CHEBI:29035"/>
    </ligand>
</feature>
<evidence type="ECO:0000256" key="9">
    <source>
        <dbReference type="HAMAP-Rule" id="MF_01470"/>
    </source>
</evidence>
<reference evidence="10 11" key="1">
    <citation type="journal article" date="2017" name="Front. Microbiol.">
        <title>Labilibaculum manganireducens gen. nov., sp. nov. and Labilibaculum filiforme sp. nov., Novel Bacteroidetes Isolated from Subsurface Sediments of the Baltic Sea.</title>
        <authorList>
            <person name="Vandieken V."/>
            <person name="Marshall I.P."/>
            <person name="Niemann H."/>
            <person name="Engelen B."/>
            <person name="Cypionka H."/>
        </authorList>
    </citation>
    <scope>NUCLEOTIDE SEQUENCE [LARGE SCALE GENOMIC DNA]</scope>
    <source>
        <strain evidence="10 11">59.10-2M</strain>
    </source>
</reference>
<feature type="binding site" evidence="9">
    <location>
        <position position="226"/>
    </location>
    <ligand>
        <name>Mn(2+)</name>
        <dbReference type="ChEBI" id="CHEBI:29035"/>
    </ligand>
</feature>
<evidence type="ECO:0000256" key="3">
    <source>
        <dbReference type="ARBA" id="ARBA00022759"/>
    </source>
</evidence>
<dbReference type="Gene3D" id="1.20.120.920">
    <property type="entry name" value="CRISPR-associated endonuclease Cas1, C-terminal domain"/>
    <property type="match status" value="1"/>
</dbReference>
<dbReference type="InterPro" id="IPR042211">
    <property type="entry name" value="CRISPR-assoc_Cas1_N"/>
</dbReference>
<keyword evidence="3 9" id="KW-0255">Endonuclease</keyword>
<keyword evidence="7 9" id="KW-0238">DNA-binding</keyword>
<comment type="subunit">
    <text evidence="9">Homodimer, forms a heterotetramer with a Cas2 homodimer.</text>
</comment>
<sequence length="334" mass="39251">MKKSYYLFNPGRLSRKDNTLKFTPVDEEGNDLKPRYLPVEQVDQLYVLGSLDANSALYNFLGKNDIAVHFYDYYENYTGSFAPKCKLLSGKMLIAQTKAYLKKSKRVVVAQSFIEGASFNMLKNLRYYDNRGKDLMPVIDSIELLRKKIGETKEIDELMGVEGNIRKNYYDAFNLIINDHEMGIRTKRPPLNIVNSLISFGNMMCYSECLRAIQKTQLEPTISFLHEPGERRFSLALDLAEVFKPFLVDRVIFKVLNKKEIQESDFEEKLNRIVLKEKGKKKFIQAFEKRLEETIKHRSLNRSVSYKHLIKLECYKLQKHLLDIEEYKPFKIYW</sequence>
<comment type="cofactor">
    <cofactor evidence="9">
        <name>Mg(2+)</name>
        <dbReference type="ChEBI" id="CHEBI:18420"/>
    </cofactor>
    <cofactor evidence="9">
        <name>Mn(2+)</name>
        <dbReference type="ChEBI" id="CHEBI:29035"/>
    </cofactor>
</comment>
<dbReference type="InterPro" id="IPR002729">
    <property type="entry name" value="CRISPR-assoc_Cas1"/>
</dbReference>
<dbReference type="EMBL" id="MVDE01000046">
    <property type="protein sequence ID" value="PKQ61363.1"/>
    <property type="molecule type" value="Genomic_DNA"/>
</dbReference>
<evidence type="ECO:0000256" key="8">
    <source>
        <dbReference type="ARBA" id="ARBA00023211"/>
    </source>
</evidence>
<protein>
    <recommendedName>
        <fullName evidence="9">CRISPR-associated endonuclease Cas1</fullName>
        <ecNumber evidence="9">3.1.-.-</ecNumber>
    </recommendedName>
</protein>
<evidence type="ECO:0000313" key="10">
    <source>
        <dbReference type="EMBL" id="PKQ61363.1"/>
    </source>
</evidence>
<evidence type="ECO:0000313" key="11">
    <source>
        <dbReference type="Proteomes" id="UP000233618"/>
    </source>
</evidence>
<name>A0A2N3HTJ3_9BACT</name>
<evidence type="ECO:0000256" key="1">
    <source>
        <dbReference type="ARBA" id="ARBA00022722"/>
    </source>
</evidence>
<keyword evidence="2 9" id="KW-0479">Metal-binding</keyword>
<proteinExistence type="inferred from homology"/>
<dbReference type="GO" id="GO:0004520">
    <property type="term" value="F:DNA endonuclease activity"/>
    <property type="evidence" value="ECO:0007669"/>
    <property type="project" value="InterPro"/>
</dbReference>
<dbReference type="AlphaFoldDB" id="A0A2N3HTJ3"/>
<accession>A0A2N3HTJ3</accession>
<keyword evidence="4 9" id="KW-0378">Hydrolase</keyword>
<dbReference type="GO" id="GO:0003677">
    <property type="term" value="F:DNA binding"/>
    <property type="evidence" value="ECO:0007669"/>
    <property type="project" value="UniProtKB-KW"/>
</dbReference>
<keyword evidence="1 9" id="KW-0540">Nuclease</keyword>
<evidence type="ECO:0000256" key="2">
    <source>
        <dbReference type="ARBA" id="ARBA00022723"/>
    </source>
</evidence>
<dbReference type="PANTHER" id="PTHR43219:SF1">
    <property type="entry name" value="CRISPR-ASSOCIATED ENDONUCLEASE CAS1"/>
    <property type="match status" value="1"/>
</dbReference>
<dbReference type="Gene3D" id="3.100.10.20">
    <property type="entry name" value="CRISPR-associated endonuclease Cas1, N-terminal domain"/>
    <property type="match status" value="1"/>
</dbReference>
<dbReference type="GO" id="GO:0051607">
    <property type="term" value="P:defense response to virus"/>
    <property type="evidence" value="ECO:0007669"/>
    <property type="project" value="UniProtKB-UniRule"/>
</dbReference>
<dbReference type="InterPro" id="IPR042206">
    <property type="entry name" value="CRISPR-assoc_Cas1_C"/>
</dbReference>
<dbReference type="NCBIfam" id="TIGR03641">
    <property type="entry name" value="cas1_HMARI"/>
    <property type="match status" value="1"/>
</dbReference>
<dbReference type="InterPro" id="IPR019858">
    <property type="entry name" value="CRISPR-assoc_Cas1_HMARI/TNEAP"/>
</dbReference>
<dbReference type="NCBIfam" id="TIGR00287">
    <property type="entry name" value="cas1"/>
    <property type="match status" value="1"/>
</dbReference>
<comment type="similarity">
    <text evidence="9">Belongs to the CRISPR-associated endonuclease Cas1 family.</text>
</comment>
<dbReference type="RefSeq" id="WP_101311514.1">
    <property type="nucleotide sequence ID" value="NZ_MVDE01000046.1"/>
</dbReference>
<dbReference type="CDD" id="cd09722">
    <property type="entry name" value="Cas1_I-B"/>
    <property type="match status" value="1"/>
</dbReference>
<comment type="function">
    <text evidence="9">CRISPR (clustered regularly interspaced short palindromic repeat), is an adaptive immune system that provides protection against mobile genetic elements (viruses, transposable elements and conjugative plasmids). CRISPR clusters contain spacers, sequences complementary to antecedent mobile elements, and target invading nucleic acids. CRISPR clusters are transcribed and processed into CRISPR RNA (crRNA). Acts as a dsDNA endonuclease. Involved in the integration of spacer DNA into the CRISPR cassette.</text>
</comment>
<evidence type="ECO:0000256" key="4">
    <source>
        <dbReference type="ARBA" id="ARBA00022801"/>
    </source>
</evidence>
<dbReference type="Proteomes" id="UP000233618">
    <property type="component" value="Unassembled WGS sequence"/>
</dbReference>
<evidence type="ECO:0000256" key="6">
    <source>
        <dbReference type="ARBA" id="ARBA00023118"/>
    </source>
</evidence>
<organism evidence="10 11">
    <name type="scientific">Labilibaculum manganireducens</name>
    <dbReference type="NCBI Taxonomy" id="1940525"/>
    <lineage>
        <taxon>Bacteria</taxon>
        <taxon>Pseudomonadati</taxon>
        <taxon>Bacteroidota</taxon>
        <taxon>Bacteroidia</taxon>
        <taxon>Marinilabiliales</taxon>
        <taxon>Marinifilaceae</taxon>
        <taxon>Labilibaculum</taxon>
    </lineage>
</organism>
<keyword evidence="5 9" id="KW-0460">Magnesium</keyword>
<dbReference type="EC" id="3.1.-.-" evidence="9"/>
<gene>
    <name evidence="9" type="primary">cas1</name>
    <name evidence="10" type="ORF">BZG01_19430</name>
</gene>
<evidence type="ECO:0000256" key="5">
    <source>
        <dbReference type="ARBA" id="ARBA00022842"/>
    </source>
</evidence>
<keyword evidence="11" id="KW-1185">Reference proteome</keyword>
<dbReference type="PANTHER" id="PTHR43219">
    <property type="entry name" value="CRISPR-ASSOCIATED ENDONUCLEASE CAS1"/>
    <property type="match status" value="1"/>
</dbReference>
<dbReference type="HAMAP" id="MF_01470">
    <property type="entry name" value="Cas1"/>
    <property type="match status" value="1"/>
</dbReference>
<evidence type="ECO:0000256" key="7">
    <source>
        <dbReference type="ARBA" id="ARBA00023125"/>
    </source>
</evidence>
<comment type="caution">
    <text evidence="10">The sequence shown here is derived from an EMBL/GenBank/DDBJ whole genome shotgun (WGS) entry which is preliminary data.</text>
</comment>
<feature type="binding site" evidence="9">
    <location>
        <position position="241"/>
    </location>
    <ligand>
        <name>Mn(2+)</name>
        <dbReference type="ChEBI" id="CHEBI:29035"/>
    </ligand>
</feature>
<dbReference type="Pfam" id="PF01867">
    <property type="entry name" value="Cas_Cas1"/>
    <property type="match status" value="1"/>
</dbReference>
<keyword evidence="6 9" id="KW-0051">Antiviral defense</keyword>
<dbReference type="GO" id="GO:0016787">
    <property type="term" value="F:hydrolase activity"/>
    <property type="evidence" value="ECO:0007669"/>
    <property type="project" value="UniProtKB-KW"/>
</dbReference>